<dbReference type="SUPFAM" id="SSF53187">
    <property type="entry name" value="Zn-dependent exopeptidases"/>
    <property type="match status" value="1"/>
</dbReference>
<reference evidence="1 2" key="1">
    <citation type="journal article" date="2016" name="Antonie Van Leeuwenhoek">
        <title>Lysinibacillus endophyticus sp. nov., an indole-3-acetic acid producing endophytic bacterium isolated from corn root (Zea mays cv. Xinken-5).</title>
        <authorList>
            <person name="Yu J."/>
            <person name="Guan X."/>
            <person name="Liu C."/>
            <person name="Xiang W."/>
            <person name="Yu Z."/>
            <person name="Liu X."/>
            <person name="Wang G."/>
        </authorList>
    </citation>
    <scope>NUCLEOTIDE SEQUENCE [LARGE SCALE GENOMIC DNA]</scope>
    <source>
        <strain evidence="1 2">DSM 100506</strain>
    </source>
</reference>
<evidence type="ECO:0000313" key="2">
    <source>
        <dbReference type="Proteomes" id="UP000272238"/>
    </source>
</evidence>
<proteinExistence type="predicted"/>
<name>A0A494ZCH5_9BACL</name>
<protein>
    <recommendedName>
        <fullName evidence="3">N-formylglutamate amidohydrolase</fullName>
    </recommendedName>
</protein>
<dbReference type="Gene3D" id="3.40.630.40">
    <property type="entry name" value="Zn-dependent exopeptidases"/>
    <property type="match status" value="1"/>
</dbReference>
<accession>A0A494ZCH5</accession>
<keyword evidence="2" id="KW-1185">Reference proteome</keyword>
<gene>
    <name evidence="1" type="ORF">D8M03_01010</name>
</gene>
<evidence type="ECO:0008006" key="3">
    <source>
        <dbReference type="Google" id="ProtNLM"/>
    </source>
</evidence>
<dbReference type="OrthoDB" id="2962133at2"/>
<dbReference type="RefSeq" id="WP_121212816.1">
    <property type="nucleotide sequence ID" value="NZ_JAMYWW010000001.1"/>
</dbReference>
<comment type="caution">
    <text evidence="1">The sequence shown here is derived from an EMBL/GenBank/DDBJ whole genome shotgun (WGS) entry which is preliminary data.</text>
</comment>
<dbReference type="EMBL" id="RBZN01000001">
    <property type="protein sequence ID" value="RKQ20164.1"/>
    <property type="molecule type" value="Genomic_DNA"/>
</dbReference>
<dbReference type="Proteomes" id="UP000272238">
    <property type="component" value="Unassembled WGS sequence"/>
</dbReference>
<dbReference type="AlphaFoldDB" id="A0A494ZCH5"/>
<sequence>MDLIEEIMGLEKAYIKEDFPESFEILKGELPIILSSPHSVTHFREGKIKQGEFMTGALVKILQKRLNCFAITKTKNDLTDPNYDGFHPYKEVIKKVVTEFNLKYLFDLHIMSSKRPSAIEIGTGNGKNVFNNPQYAGIIKESFESQNITPVIIDELFTGGYKNTVSSEVSKTVGIPCIQIEINWRLLDLASPNHQVQGVIDSLTNSILKILKDQ</sequence>
<evidence type="ECO:0000313" key="1">
    <source>
        <dbReference type="EMBL" id="RKQ20164.1"/>
    </source>
</evidence>
<organism evidence="1 2">
    <name type="scientific">Ureibacillus endophyticus</name>
    <dbReference type="NCBI Taxonomy" id="1978490"/>
    <lineage>
        <taxon>Bacteria</taxon>
        <taxon>Bacillati</taxon>
        <taxon>Bacillota</taxon>
        <taxon>Bacilli</taxon>
        <taxon>Bacillales</taxon>
        <taxon>Caryophanaceae</taxon>
        <taxon>Ureibacillus</taxon>
    </lineage>
</organism>